<gene>
    <name evidence="1" type="ORF">AGLY_009852</name>
</gene>
<accession>A0A6G0TH39</accession>
<dbReference type="Proteomes" id="UP000475862">
    <property type="component" value="Unassembled WGS sequence"/>
</dbReference>
<keyword evidence="2" id="KW-1185">Reference proteome</keyword>
<evidence type="ECO:0000313" key="1">
    <source>
        <dbReference type="EMBL" id="KAE9532771.1"/>
    </source>
</evidence>
<dbReference type="EMBL" id="VYZN01000038">
    <property type="protein sequence ID" value="KAE9532771.1"/>
    <property type="molecule type" value="Genomic_DNA"/>
</dbReference>
<proteinExistence type="predicted"/>
<dbReference type="AlphaFoldDB" id="A0A6G0TH39"/>
<organism evidence="1 2">
    <name type="scientific">Aphis glycines</name>
    <name type="common">Soybean aphid</name>
    <dbReference type="NCBI Taxonomy" id="307491"/>
    <lineage>
        <taxon>Eukaryota</taxon>
        <taxon>Metazoa</taxon>
        <taxon>Ecdysozoa</taxon>
        <taxon>Arthropoda</taxon>
        <taxon>Hexapoda</taxon>
        <taxon>Insecta</taxon>
        <taxon>Pterygota</taxon>
        <taxon>Neoptera</taxon>
        <taxon>Paraneoptera</taxon>
        <taxon>Hemiptera</taxon>
        <taxon>Sternorrhyncha</taxon>
        <taxon>Aphidomorpha</taxon>
        <taxon>Aphidoidea</taxon>
        <taxon>Aphididae</taxon>
        <taxon>Aphidini</taxon>
        <taxon>Aphis</taxon>
        <taxon>Aphis</taxon>
    </lineage>
</organism>
<reference evidence="1 2" key="1">
    <citation type="submission" date="2019-08" db="EMBL/GenBank/DDBJ databases">
        <title>The genome of the soybean aphid Biotype 1, its phylome, world population structure and adaptation to the North American continent.</title>
        <authorList>
            <person name="Giordano R."/>
            <person name="Donthu R.K."/>
            <person name="Hernandez A.G."/>
            <person name="Wright C.L."/>
            <person name="Zimin A.V."/>
        </authorList>
    </citation>
    <scope>NUCLEOTIDE SEQUENCE [LARGE SCALE GENOMIC DNA]</scope>
    <source>
        <tissue evidence="1">Whole aphids</tissue>
    </source>
</reference>
<protein>
    <submittedName>
        <fullName evidence="1">Uncharacterized protein</fullName>
    </submittedName>
</protein>
<sequence length="371" mass="43486">MITWLLATLDNCYPKATIFIVEEIKIQVPWQHVLRGTRISVPPTKLKERRNIFETYKIEVWWKYLCPTFNEPYESLLIFFNSKPTRGSDIYRQMSIFKKLSSQKSSPIIFYHYGHKHWLWQSSILNWLAKLTEVLFIDLFSHIKIMKLIIFKRFRNPVINKFTCTMWKRSCFFFAGFPTVDPHTTKIGKGLQSCDESRSVRAVKMVITSRKLDIDTLDLDGSNTFILFKGTRPKFPSLYHVSDSAIGKWVPLCCTLGSGVDLGLGKTYEKLSIKFSSILIGPNKFYGHSKKKFSEKLKISLKKTQNILKIKSLFLVIQNFFIDTSKKNSHKNRKFQWSTNNSKKFKIFLKFNCFLNYNHIKKSIWSKTGFA</sequence>
<evidence type="ECO:0000313" key="2">
    <source>
        <dbReference type="Proteomes" id="UP000475862"/>
    </source>
</evidence>
<name>A0A6G0TH39_APHGL</name>
<comment type="caution">
    <text evidence="1">The sequence shown here is derived from an EMBL/GenBank/DDBJ whole genome shotgun (WGS) entry which is preliminary data.</text>
</comment>